<evidence type="ECO:0000313" key="3">
    <source>
        <dbReference type="EMBL" id="CAE7435215.1"/>
    </source>
</evidence>
<dbReference type="AlphaFoldDB" id="A0A812RCY1"/>
<dbReference type="OrthoDB" id="5857104at2759"/>
<dbReference type="PROSITE" id="PS51194">
    <property type="entry name" value="HELICASE_CTER"/>
    <property type="match status" value="1"/>
</dbReference>
<keyword evidence="4" id="KW-1185">Reference proteome</keyword>
<dbReference type="InterPro" id="IPR016193">
    <property type="entry name" value="Cytidine_deaminase-like"/>
</dbReference>
<dbReference type="SMART" id="SM00490">
    <property type="entry name" value="HELICc"/>
    <property type="match status" value="1"/>
</dbReference>
<dbReference type="InterPro" id="IPR016192">
    <property type="entry name" value="APOBEC/CMP_deaminase_Zn-bd"/>
</dbReference>
<keyword evidence="1" id="KW-0378">Hydrolase</keyword>
<dbReference type="PROSITE" id="PS00903">
    <property type="entry name" value="CYT_DCMP_DEAMINASES_1"/>
    <property type="match status" value="1"/>
</dbReference>
<proteinExistence type="predicted"/>
<reference evidence="3" key="1">
    <citation type="submission" date="2021-02" db="EMBL/GenBank/DDBJ databases">
        <authorList>
            <person name="Dougan E. K."/>
            <person name="Rhodes N."/>
            <person name="Thang M."/>
            <person name="Chan C."/>
        </authorList>
    </citation>
    <scope>NUCLEOTIDE SEQUENCE</scope>
</reference>
<dbReference type="CDD" id="cd18793">
    <property type="entry name" value="SF2_C_SNF"/>
    <property type="match status" value="1"/>
</dbReference>
<dbReference type="Pfam" id="PF00271">
    <property type="entry name" value="Helicase_C"/>
    <property type="match status" value="1"/>
</dbReference>
<dbReference type="EMBL" id="CAJNDS010002328">
    <property type="protein sequence ID" value="CAE7435215.1"/>
    <property type="molecule type" value="Genomic_DNA"/>
</dbReference>
<dbReference type="InterPro" id="IPR000330">
    <property type="entry name" value="SNF2_N"/>
</dbReference>
<comment type="caution">
    <text evidence="3">The sequence shown here is derived from an EMBL/GenBank/DDBJ whole genome shotgun (WGS) entry which is preliminary data.</text>
</comment>
<evidence type="ECO:0000256" key="1">
    <source>
        <dbReference type="ARBA" id="ARBA00022801"/>
    </source>
</evidence>
<name>A0A812RCY1_9DINO</name>
<dbReference type="GO" id="GO:0016787">
    <property type="term" value="F:hydrolase activity"/>
    <property type="evidence" value="ECO:0007669"/>
    <property type="project" value="UniProtKB-KW"/>
</dbReference>
<sequence>MRLEAPESLAEEAAALLRPCGEGRLTIAEAVPIAQEGISAQPHRLKLGLTALAKVQHKGMPVGPKAFALLLAGCVLAGEEFRCAAKEISKALLRAAQQCGLCLGVLLQPSLLDFCAEHLGCCRQELMSLPEAMSVQLAARAACQAGSSRARRHGCVLMKGQKVLSVGCNRDLRLVSGRSFPVHAELDALLRLPTPAMAAGSRCVVVELDDFGIGFCDAHPCKGGCRQALQRFLVEEVLHTTGAYDRPQELQPVASNPHVISNSLRFLLRSGGLQHPLPPTLTEACYSAEKSPEAVLQLLLDVESAEAGVSELWALLHYLLPELFTSMMDFKAWFASPFKGSGINEFDVQLNPEQEQEVCARTQELLAPFLLQRLKSEVLGQSLPPRKEVTVTVPLSAWQESAYKDLEKRTLKLLGEGADVTNEQVSNVLMQLRKIVLHPYLFQKNYAKDADLFRTSGKVEALDRMLPKLLRFDHKVLIFSQFTSALDVLQDYLEWKKIGFVRIDGQVSYAERLARLKRFELEPVPVFLLSSRAGGLGLNLQAADTVVLFDLDWNPQNDKQAVARVHRVGQTREVRVVRLLSQSRVERHMAERCSAKLQMEQKILGAGMWGSPAADKR</sequence>
<gene>
    <name evidence="3" type="primary">brm</name>
    <name evidence="3" type="ORF">SNAT2548_LOCUS23640</name>
</gene>
<dbReference type="InterPro" id="IPR049730">
    <property type="entry name" value="SNF2/RAD54-like_C"/>
</dbReference>
<dbReference type="GO" id="GO:0008270">
    <property type="term" value="F:zinc ion binding"/>
    <property type="evidence" value="ECO:0007669"/>
    <property type="project" value="InterPro"/>
</dbReference>
<protein>
    <submittedName>
        <fullName evidence="3">Brm protein</fullName>
    </submittedName>
</protein>
<dbReference type="SUPFAM" id="SSF53927">
    <property type="entry name" value="Cytidine deaminase-like"/>
    <property type="match status" value="1"/>
</dbReference>
<dbReference type="SUPFAM" id="SSF52540">
    <property type="entry name" value="P-loop containing nucleoside triphosphate hydrolases"/>
    <property type="match status" value="1"/>
</dbReference>
<organism evidence="3 4">
    <name type="scientific">Symbiodinium natans</name>
    <dbReference type="NCBI Taxonomy" id="878477"/>
    <lineage>
        <taxon>Eukaryota</taxon>
        <taxon>Sar</taxon>
        <taxon>Alveolata</taxon>
        <taxon>Dinophyceae</taxon>
        <taxon>Suessiales</taxon>
        <taxon>Symbiodiniaceae</taxon>
        <taxon>Symbiodinium</taxon>
    </lineage>
</organism>
<dbReference type="GO" id="GO:0005524">
    <property type="term" value="F:ATP binding"/>
    <property type="evidence" value="ECO:0007669"/>
    <property type="project" value="InterPro"/>
</dbReference>
<feature type="domain" description="Helicase C-terminal" evidence="2">
    <location>
        <begin position="461"/>
        <end position="617"/>
    </location>
</feature>
<evidence type="ECO:0000313" key="4">
    <source>
        <dbReference type="Proteomes" id="UP000604046"/>
    </source>
</evidence>
<dbReference type="PANTHER" id="PTHR10799">
    <property type="entry name" value="SNF2/RAD54 HELICASE FAMILY"/>
    <property type="match status" value="1"/>
</dbReference>
<dbReference type="Gene3D" id="3.40.50.300">
    <property type="entry name" value="P-loop containing nucleotide triphosphate hydrolases"/>
    <property type="match status" value="1"/>
</dbReference>
<dbReference type="Proteomes" id="UP000604046">
    <property type="component" value="Unassembled WGS sequence"/>
</dbReference>
<accession>A0A812RCY1</accession>
<evidence type="ECO:0000259" key="2">
    <source>
        <dbReference type="PROSITE" id="PS51194"/>
    </source>
</evidence>
<dbReference type="InterPro" id="IPR001650">
    <property type="entry name" value="Helicase_C-like"/>
</dbReference>
<dbReference type="InterPro" id="IPR027417">
    <property type="entry name" value="P-loop_NTPase"/>
</dbReference>
<dbReference type="Gene3D" id="3.40.140.10">
    <property type="entry name" value="Cytidine Deaminase, domain 2"/>
    <property type="match status" value="1"/>
</dbReference>
<dbReference type="Pfam" id="PF00176">
    <property type="entry name" value="SNF2-rel_dom"/>
    <property type="match status" value="1"/>
</dbReference>